<dbReference type="RefSeq" id="XP_009527102.1">
    <property type="nucleotide sequence ID" value="XM_009528807.1"/>
</dbReference>
<evidence type="ECO:0000313" key="4">
    <source>
        <dbReference type="Proteomes" id="UP000002640"/>
    </source>
</evidence>
<evidence type="ECO:0000313" key="3">
    <source>
        <dbReference type="EMBL" id="EGZ18044.1"/>
    </source>
</evidence>
<evidence type="ECO:0000256" key="1">
    <source>
        <dbReference type="SAM" id="MobiDB-lite"/>
    </source>
</evidence>
<sequence>MRLTIFLLLVVLLAGVYAQSTAKEMRQVSRTEPPLEGNGGELKSQEEGVRCDTEERNTNVLSAKVKKWGKSIPGTPAYKAAKALQKEKEDKLYRMYAQGMLDDDLFTLFRRWYEKDMSYGP</sequence>
<keyword evidence="2" id="KW-0732">Signal</keyword>
<accession>G4ZGX8</accession>
<feature type="region of interest" description="Disordered" evidence="1">
    <location>
        <begin position="25"/>
        <end position="56"/>
    </location>
</feature>
<reference evidence="3 4" key="1">
    <citation type="journal article" date="2006" name="Science">
        <title>Phytophthora genome sequences uncover evolutionary origins and mechanisms of pathogenesis.</title>
        <authorList>
            <person name="Tyler B.M."/>
            <person name="Tripathy S."/>
            <person name="Zhang X."/>
            <person name="Dehal P."/>
            <person name="Jiang R.H."/>
            <person name="Aerts A."/>
            <person name="Arredondo F.D."/>
            <person name="Baxter L."/>
            <person name="Bensasson D."/>
            <person name="Beynon J.L."/>
            <person name="Chapman J."/>
            <person name="Damasceno C.M."/>
            <person name="Dorrance A.E."/>
            <person name="Dou D."/>
            <person name="Dickerman A.W."/>
            <person name="Dubchak I.L."/>
            <person name="Garbelotto M."/>
            <person name="Gijzen M."/>
            <person name="Gordon S.G."/>
            <person name="Govers F."/>
            <person name="Grunwald N.J."/>
            <person name="Huang W."/>
            <person name="Ivors K.L."/>
            <person name="Jones R.W."/>
            <person name="Kamoun S."/>
            <person name="Krampis K."/>
            <person name="Lamour K.H."/>
            <person name="Lee M.K."/>
            <person name="McDonald W.H."/>
            <person name="Medina M."/>
            <person name="Meijer H.J."/>
            <person name="Nordberg E.K."/>
            <person name="Maclean D.J."/>
            <person name="Ospina-Giraldo M.D."/>
            <person name="Morris P.F."/>
            <person name="Phuntumart V."/>
            <person name="Putnam N.H."/>
            <person name="Rash S."/>
            <person name="Rose J.K."/>
            <person name="Sakihama Y."/>
            <person name="Salamov A.A."/>
            <person name="Savidor A."/>
            <person name="Scheuring C.F."/>
            <person name="Smith B.M."/>
            <person name="Sobral B.W."/>
            <person name="Terry A."/>
            <person name="Torto-Alalibo T.A."/>
            <person name="Win J."/>
            <person name="Xu Z."/>
            <person name="Zhang H."/>
            <person name="Grigoriev I.V."/>
            <person name="Rokhsar D.S."/>
            <person name="Boore J.L."/>
        </authorList>
    </citation>
    <scope>NUCLEOTIDE SEQUENCE [LARGE SCALE GENOMIC DNA]</scope>
    <source>
        <strain evidence="3 4">P6497</strain>
    </source>
</reference>
<evidence type="ECO:0000256" key="2">
    <source>
        <dbReference type="SAM" id="SignalP"/>
    </source>
</evidence>
<gene>
    <name evidence="3" type="ORF">PHYSODRAFT_300881</name>
</gene>
<dbReference type="GeneID" id="20641916"/>
<evidence type="ECO:0008006" key="5">
    <source>
        <dbReference type="Google" id="ProtNLM"/>
    </source>
</evidence>
<dbReference type="KEGG" id="psoj:PHYSODRAFT_300881"/>
<organism evidence="3 4">
    <name type="scientific">Phytophthora sojae (strain P6497)</name>
    <name type="common">Soybean stem and root rot agent</name>
    <name type="synonym">Phytophthora megasperma f. sp. glycines</name>
    <dbReference type="NCBI Taxonomy" id="1094619"/>
    <lineage>
        <taxon>Eukaryota</taxon>
        <taxon>Sar</taxon>
        <taxon>Stramenopiles</taxon>
        <taxon>Oomycota</taxon>
        <taxon>Peronosporomycetes</taxon>
        <taxon>Peronosporales</taxon>
        <taxon>Peronosporaceae</taxon>
        <taxon>Phytophthora</taxon>
    </lineage>
</organism>
<dbReference type="InParanoid" id="G4ZGX8"/>
<dbReference type="Proteomes" id="UP000002640">
    <property type="component" value="Unassembled WGS sequence"/>
</dbReference>
<protein>
    <recommendedName>
        <fullName evidence="5">RxLR effector protein</fullName>
    </recommendedName>
</protein>
<dbReference type="AlphaFoldDB" id="G4ZGX8"/>
<proteinExistence type="predicted"/>
<name>G4ZGX8_PHYSP</name>
<keyword evidence="4" id="KW-1185">Reference proteome</keyword>
<feature type="signal peptide" evidence="2">
    <location>
        <begin position="1"/>
        <end position="18"/>
    </location>
</feature>
<feature type="compositionally biased region" description="Basic and acidic residues" evidence="1">
    <location>
        <begin position="43"/>
        <end position="56"/>
    </location>
</feature>
<feature type="chain" id="PRO_5003472174" description="RxLR effector protein" evidence="2">
    <location>
        <begin position="19"/>
        <end position="121"/>
    </location>
</feature>
<dbReference type="EMBL" id="JH159154">
    <property type="protein sequence ID" value="EGZ18044.1"/>
    <property type="molecule type" value="Genomic_DNA"/>
</dbReference>